<evidence type="ECO:0000313" key="4">
    <source>
        <dbReference type="Proteomes" id="UP000250321"/>
    </source>
</evidence>
<protein>
    <submittedName>
        <fullName evidence="2">Uncharacterized protein</fullName>
    </submittedName>
</protein>
<dbReference type="EMBL" id="PJQY01000270">
    <property type="protein sequence ID" value="PQQ14181.1"/>
    <property type="molecule type" value="Genomic_DNA"/>
</dbReference>
<feature type="region of interest" description="Disordered" evidence="1">
    <location>
        <begin position="1"/>
        <end position="32"/>
    </location>
</feature>
<organism evidence="2 4">
    <name type="scientific">Prunus yedoensis var. nudiflora</name>
    <dbReference type="NCBI Taxonomy" id="2094558"/>
    <lineage>
        <taxon>Eukaryota</taxon>
        <taxon>Viridiplantae</taxon>
        <taxon>Streptophyta</taxon>
        <taxon>Embryophyta</taxon>
        <taxon>Tracheophyta</taxon>
        <taxon>Spermatophyta</taxon>
        <taxon>Magnoliopsida</taxon>
        <taxon>eudicotyledons</taxon>
        <taxon>Gunneridae</taxon>
        <taxon>Pentapetalae</taxon>
        <taxon>rosids</taxon>
        <taxon>fabids</taxon>
        <taxon>Rosales</taxon>
        <taxon>Rosaceae</taxon>
        <taxon>Amygdaloideae</taxon>
        <taxon>Amygdaleae</taxon>
        <taxon>Prunus</taxon>
    </lineage>
</organism>
<keyword evidence="4" id="KW-1185">Reference proteome</keyword>
<feature type="compositionally biased region" description="Basic and acidic residues" evidence="1">
    <location>
        <begin position="44"/>
        <end position="63"/>
    </location>
</feature>
<evidence type="ECO:0000256" key="1">
    <source>
        <dbReference type="SAM" id="MobiDB-lite"/>
    </source>
</evidence>
<evidence type="ECO:0000313" key="2">
    <source>
        <dbReference type="EMBL" id="PQQ14181.1"/>
    </source>
</evidence>
<dbReference type="AlphaFoldDB" id="A0A314ZBL4"/>
<dbReference type="EMBL" id="PJQY01000185">
    <property type="protein sequence ID" value="PQQ16589.1"/>
    <property type="molecule type" value="Genomic_DNA"/>
</dbReference>
<dbReference type="Proteomes" id="UP000250321">
    <property type="component" value="Unassembled WGS sequence"/>
</dbReference>
<feature type="compositionally biased region" description="Polar residues" evidence="1">
    <location>
        <begin position="64"/>
        <end position="74"/>
    </location>
</feature>
<gene>
    <name evidence="2" type="ORF">Pyn_23842</name>
    <name evidence="3" type="ORF">Pyn_26454</name>
</gene>
<dbReference type="OrthoDB" id="1169836at2759"/>
<sequence>MKLQISLGWAKAHKRENGKGPTSNFKPNQEHVRCHGPCQRFKQEPKEALNARDHEKIVKHQTENGKASAQNPVSGSVRGLPQLLLIPPLSSL</sequence>
<proteinExistence type="predicted"/>
<comment type="caution">
    <text evidence="2">The sequence shown here is derived from an EMBL/GenBank/DDBJ whole genome shotgun (WGS) entry which is preliminary data.</text>
</comment>
<accession>A0A314ZBL4</accession>
<feature type="region of interest" description="Disordered" evidence="1">
    <location>
        <begin position="44"/>
        <end position="76"/>
    </location>
</feature>
<name>A0A314ZBL4_PRUYE</name>
<evidence type="ECO:0000313" key="3">
    <source>
        <dbReference type="EMBL" id="PQQ16589.1"/>
    </source>
</evidence>
<reference evidence="2 4" key="1">
    <citation type="submission" date="2018-02" db="EMBL/GenBank/DDBJ databases">
        <title>Draft genome of wild Prunus yedoensis var. nudiflora.</title>
        <authorList>
            <person name="Baek S."/>
            <person name="Kim J.-H."/>
            <person name="Choi K."/>
            <person name="Kim G.-B."/>
            <person name="Cho A."/>
            <person name="Jang H."/>
            <person name="Shin C.-H."/>
            <person name="Yu H.-J."/>
            <person name="Mun J.-H."/>
        </authorList>
    </citation>
    <scope>NUCLEOTIDE SEQUENCE [LARGE SCALE GENOMIC DNA]</scope>
    <source>
        <strain evidence="4">cv. Jeju island</strain>
        <tissue evidence="2">Leaf</tissue>
    </source>
</reference>